<gene>
    <name evidence="4" type="ORF">CUNI_LOCUS11124</name>
</gene>
<dbReference type="InterPro" id="IPR001653">
    <property type="entry name" value="DAP_epimerase_DapF"/>
</dbReference>
<evidence type="ECO:0000256" key="1">
    <source>
        <dbReference type="ARBA" id="ARBA00010219"/>
    </source>
</evidence>
<dbReference type="Pfam" id="PF01678">
    <property type="entry name" value="DAP_epimerase"/>
    <property type="match status" value="1"/>
</dbReference>
<dbReference type="Gene3D" id="3.10.310.10">
    <property type="entry name" value="Diaminopimelate Epimerase, Chain A, domain 1"/>
    <property type="match status" value="2"/>
</dbReference>
<accession>A0A8S3ZEP9</accession>
<protein>
    <recommendedName>
        <fullName evidence="6">Diaminopimelate epimerase</fullName>
    </recommendedName>
</protein>
<dbReference type="EMBL" id="CAJHNH020002101">
    <property type="protein sequence ID" value="CAG5125566.1"/>
    <property type="molecule type" value="Genomic_DNA"/>
</dbReference>
<evidence type="ECO:0000313" key="4">
    <source>
        <dbReference type="EMBL" id="CAG5125566.1"/>
    </source>
</evidence>
<name>A0A8S3ZEP9_9EUPU</name>
<dbReference type="GO" id="GO:0009089">
    <property type="term" value="P:lysine biosynthetic process via diaminopimelate"/>
    <property type="evidence" value="ECO:0007669"/>
    <property type="project" value="InterPro"/>
</dbReference>
<dbReference type="GO" id="GO:0005829">
    <property type="term" value="C:cytosol"/>
    <property type="evidence" value="ECO:0007669"/>
    <property type="project" value="TreeGrafter"/>
</dbReference>
<comment type="similarity">
    <text evidence="1">Belongs to the diaminopimelate epimerase family.</text>
</comment>
<feature type="region of interest" description="Disordered" evidence="3">
    <location>
        <begin position="106"/>
        <end position="133"/>
    </location>
</feature>
<evidence type="ECO:0000256" key="2">
    <source>
        <dbReference type="ARBA" id="ARBA00023235"/>
    </source>
</evidence>
<dbReference type="AlphaFoldDB" id="A0A8S3ZEP9"/>
<evidence type="ECO:0000256" key="3">
    <source>
        <dbReference type="SAM" id="MobiDB-lite"/>
    </source>
</evidence>
<dbReference type="SUPFAM" id="SSF54506">
    <property type="entry name" value="Diaminopimelate epimerase-like"/>
    <property type="match status" value="2"/>
</dbReference>
<dbReference type="PANTHER" id="PTHR31689">
    <property type="entry name" value="DIAMINOPIMELATE EPIMERASE, CHLOROPLASTIC"/>
    <property type="match status" value="1"/>
</dbReference>
<proteinExistence type="inferred from homology"/>
<dbReference type="GO" id="GO:0008837">
    <property type="term" value="F:diaminopimelate epimerase activity"/>
    <property type="evidence" value="ECO:0007669"/>
    <property type="project" value="InterPro"/>
</dbReference>
<keyword evidence="5" id="KW-1185">Reference proteome</keyword>
<dbReference type="PANTHER" id="PTHR31689:SF0">
    <property type="entry name" value="DIAMINOPIMELATE EPIMERASE"/>
    <property type="match status" value="1"/>
</dbReference>
<organism evidence="4 5">
    <name type="scientific">Candidula unifasciata</name>
    <dbReference type="NCBI Taxonomy" id="100452"/>
    <lineage>
        <taxon>Eukaryota</taxon>
        <taxon>Metazoa</taxon>
        <taxon>Spiralia</taxon>
        <taxon>Lophotrochozoa</taxon>
        <taxon>Mollusca</taxon>
        <taxon>Gastropoda</taxon>
        <taxon>Heterobranchia</taxon>
        <taxon>Euthyneura</taxon>
        <taxon>Panpulmonata</taxon>
        <taxon>Eupulmonata</taxon>
        <taxon>Stylommatophora</taxon>
        <taxon>Helicina</taxon>
        <taxon>Helicoidea</taxon>
        <taxon>Geomitridae</taxon>
        <taxon>Candidula</taxon>
    </lineage>
</organism>
<evidence type="ECO:0000313" key="5">
    <source>
        <dbReference type="Proteomes" id="UP000678393"/>
    </source>
</evidence>
<feature type="compositionally biased region" description="Polar residues" evidence="3">
    <location>
        <begin position="106"/>
        <end position="130"/>
    </location>
</feature>
<keyword evidence="2" id="KW-0413">Isomerase</keyword>
<evidence type="ECO:0008006" key="6">
    <source>
        <dbReference type="Google" id="ProtNLM"/>
    </source>
</evidence>
<reference evidence="4" key="1">
    <citation type="submission" date="2021-04" db="EMBL/GenBank/DDBJ databases">
        <authorList>
            <consortium name="Molecular Ecology Group"/>
        </authorList>
    </citation>
    <scope>NUCLEOTIDE SEQUENCE</scope>
</reference>
<dbReference type="Proteomes" id="UP000678393">
    <property type="component" value="Unassembled WGS sequence"/>
</dbReference>
<dbReference type="OrthoDB" id="9977463at2759"/>
<sequence length="451" mass="50166">MEIPFSKYQGAGNDFVAIDNREDKIRLDDDQRKKMCDRHFGIGADGLLEIRSSDVADFKLVYYNADGREGSLCGNGSRCAVAFALRIGIRHKNTSSQDRAIPEYQSLSTDQGNNSFETSSKESPNFQPSAGPNIVKIKNRATNGLENSDGKLESENLKLSFLAADGTHIGGVKKRNWTGSSRSSCVYIVDMKDIRFDQIKIYDADNMYMDNGSPHHIAFLSSHIEDIDVVNNGRKLRYELYGEGGCNINFVAKYGQCVNSRGKQNIINQQIKDNAENLGLLIKETSETIPISVFSDDDCTNLGQVTELFNGIEKGMSADDSHLFVRTYERGVENETLACGTGCVAVAIADYVRRAAQENHVNYTDNCNPTNTSKACELNSHSYSQLKNTEERLSRNKNQLQERRITMPGGDLKVTFRVNYFKKAVCNQATVFTDITLSGPAQFVFDGVYTI</sequence>
<dbReference type="HAMAP" id="MF_00197">
    <property type="entry name" value="DAP_epimerase"/>
    <property type="match status" value="1"/>
</dbReference>
<comment type="caution">
    <text evidence="4">The sequence shown here is derived from an EMBL/GenBank/DDBJ whole genome shotgun (WGS) entry which is preliminary data.</text>
</comment>